<dbReference type="InterPro" id="IPR036691">
    <property type="entry name" value="Endo/exonu/phosph_ase_sf"/>
</dbReference>
<dbReference type="PANTHER" id="PTHR42834:SF1">
    <property type="entry name" value="ENDONUCLEASE_EXONUCLEASE_PHOSPHATASE FAMILY PROTEIN (AFU_ORTHOLOGUE AFUA_3G09210)"/>
    <property type="match status" value="1"/>
</dbReference>
<evidence type="ECO:0000313" key="2">
    <source>
        <dbReference type="EMBL" id="KPQ31804.1"/>
    </source>
</evidence>
<dbReference type="EMBL" id="LJZR01000082">
    <property type="protein sequence ID" value="KPQ31804.1"/>
    <property type="molecule type" value="Genomic_DNA"/>
</dbReference>
<feature type="domain" description="LTD" evidence="1">
    <location>
        <begin position="180"/>
        <end position="325"/>
    </location>
</feature>
<dbReference type="PATRIC" id="fig|1666911.3.peg.4750"/>
<dbReference type="InterPro" id="IPR001322">
    <property type="entry name" value="Lamin_tail_dom"/>
</dbReference>
<dbReference type="GO" id="GO:0009166">
    <property type="term" value="P:nucleotide catabolic process"/>
    <property type="evidence" value="ECO:0007669"/>
    <property type="project" value="InterPro"/>
</dbReference>
<dbReference type="Gene3D" id="3.60.21.10">
    <property type="match status" value="1"/>
</dbReference>
<dbReference type="InterPro" id="IPR029052">
    <property type="entry name" value="Metallo-depent_PP-like"/>
</dbReference>
<dbReference type="Gene3D" id="2.150.10.10">
    <property type="entry name" value="Serralysin-like metalloprotease, C-terminal"/>
    <property type="match status" value="1"/>
</dbReference>
<dbReference type="InterPro" id="IPR006146">
    <property type="entry name" value="5'-Nucleotdase_CS"/>
</dbReference>
<dbReference type="InterPro" id="IPR008334">
    <property type="entry name" value="5'-Nucleotdase_C"/>
</dbReference>
<dbReference type="GO" id="GO:0005509">
    <property type="term" value="F:calcium ion binding"/>
    <property type="evidence" value="ECO:0007669"/>
    <property type="project" value="InterPro"/>
</dbReference>
<dbReference type="InterPro" id="IPR018511">
    <property type="entry name" value="Hemolysin-typ_Ca-bd_CS"/>
</dbReference>
<dbReference type="Pfam" id="PF02872">
    <property type="entry name" value="5_nucleotid_C"/>
    <property type="match status" value="1"/>
</dbReference>
<name>A0A0P7ZAT7_9CYAN</name>
<dbReference type="GO" id="GO:0016788">
    <property type="term" value="F:hydrolase activity, acting on ester bonds"/>
    <property type="evidence" value="ECO:0007669"/>
    <property type="project" value="InterPro"/>
</dbReference>
<dbReference type="Gene3D" id="3.60.10.10">
    <property type="entry name" value="Endonuclease/exonuclease/phosphatase"/>
    <property type="match status" value="1"/>
</dbReference>
<dbReference type="InterPro" id="IPR011049">
    <property type="entry name" value="Serralysin-like_metalloprot_C"/>
</dbReference>
<proteinExistence type="predicted"/>
<dbReference type="InterPro" id="IPR036907">
    <property type="entry name" value="5'-Nucleotdase_C_sf"/>
</dbReference>
<dbReference type="PROSITE" id="PS51841">
    <property type="entry name" value="LTD"/>
    <property type="match status" value="1"/>
</dbReference>
<dbReference type="Gene3D" id="3.90.780.10">
    <property type="entry name" value="5'-Nucleotidase, C-terminal domain"/>
    <property type="match status" value="1"/>
</dbReference>
<reference evidence="2 3" key="1">
    <citation type="submission" date="2015-09" db="EMBL/GenBank/DDBJ databases">
        <title>Identification and resolution of microdiversity through metagenomic sequencing of parallel consortia.</title>
        <authorList>
            <person name="Nelson W.C."/>
            <person name="Romine M.F."/>
            <person name="Lindemann S.R."/>
        </authorList>
    </citation>
    <scope>NUCLEOTIDE SEQUENCE [LARGE SCALE GENOMIC DNA]</scope>
    <source>
        <strain evidence="2">Ana</strain>
    </source>
</reference>
<dbReference type="SUPFAM" id="SSF55816">
    <property type="entry name" value="5'-nucleotidase (syn. UDP-sugar hydrolase), C-terminal domain"/>
    <property type="match status" value="1"/>
</dbReference>
<evidence type="ECO:0000259" key="1">
    <source>
        <dbReference type="PROSITE" id="PS51841"/>
    </source>
</evidence>
<dbReference type="Pfam" id="PF00353">
    <property type="entry name" value="HemolysinCabind"/>
    <property type="match status" value="3"/>
</dbReference>
<dbReference type="CDD" id="cd04486">
    <property type="entry name" value="YhcR_OBF_like"/>
    <property type="match status" value="1"/>
</dbReference>
<dbReference type="PRINTS" id="PR00313">
    <property type="entry name" value="CABNDNGRPT"/>
</dbReference>
<dbReference type="SUPFAM" id="SSF51120">
    <property type="entry name" value="beta-Roll"/>
    <property type="match status" value="1"/>
</dbReference>
<organism evidence="2 3">
    <name type="scientific">Phormidesmis priestleyi Ana</name>
    <dbReference type="NCBI Taxonomy" id="1666911"/>
    <lineage>
        <taxon>Bacteria</taxon>
        <taxon>Bacillati</taxon>
        <taxon>Cyanobacteriota</taxon>
        <taxon>Cyanophyceae</taxon>
        <taxon>Leptolyngbyales</taxon>
        <taxon>Leptolyngbyaceae</taxon>
        <taxon>Phormidesmis</taxon>
    </lineage>
</organism>
<dbReference type="PRINTS" id="PR01607">
    <property type="entry name" value="APYRASEFAMLY"/>
</dbReference>
<comment type="caution">
    <text evidence="2">The sequence shown here is derived from an EMBL/GenBank/DDBJ whole genome shotgun (WGS) entry which is preliminary data.</text>
</comment>
<dbReference type="InterPro" id="IPR005135">
    <property type="entry name" value="Endo/exonuclease/phosphatase"/>
</dbReference>
<gene>
    <name evidence="2" type="ORF">HLUCCA11_22980</name>
</gene>
<dbReference type="PROSITE" id="PS00330">
    <property type="entry name" value="HEMOLYSIN_CALCIUM"/>
    <property type="match status" value="2"/>
</dbReference>
<dbReference type="PROSITE" id="PS00786">
    <property type="entry name" value="5_NUCLEOTIDASE_2"/>
    <property type="match status" value="1"/>
</dbReference>
<dbReference type="CDD" id="cd10283">
    <property type="entry name" value="MnuA_DNase1-like"/>
    <property type="match status" value="1"/>
</dbReference>
<dbReference type="InterPro" id="IPR001343">
    <property type="entry name" value="Hemolysn_Ca-bd"/>
</dbReference>
<sequence length="1787" mass="184698">MKINEIRIDQPGTDNDEYFELLGEPNASLDGLTYIVIGDGVGGSGVIEAVVDLSGQSLDANGLFVAAEATFSLGVADLTTSFDFENSDNVTHLLVRGFTGAVGDDLDTNDDGTLESTPWSSIVDSVALIETLDIPAAGEQVYSDTQVGPDGSFVPGHVFRDGTSEEFVIGVFDPAVGLDSPGSANPSESGSGEFDLQITEIWPGQVGADLTEDWFEITNTGTAAWVSGVDPDLFYDDDSADPAVADLIEGITRIDPGQSVVVVVGNAASVATFIDVWSSVIDLTGVEVGFTDGAGLGGDADAVNLFVGQPAVESIVDTEAYTGADQNDGASFDVTLGAYSVAGQNSAVATDAIAGSSGNVPAVGSPGNGDPIVDATLTPIYDIQGAAHVSPLVGSTVTTRGIVTAVDSNGFYVQDATGDGNIATSDALFVFTSTSPSVSVGDEVEITGAVSEFTPGGVSTGNLSTTQISGNPNVTVLSSGNALPAATILGTSGRVVPNQTIDDDAFGAFEPATDGIDFFESVEAMRVTVEDALAIAGTNRFGEIFTVANQGATATGISDRTTLNISPDDFNPEKIQIDTDTDILAGFDIPEVNVGALLGDITGVVGYSFGNFEVIPTEAFSVVVDSTLTPESTELVGTDNQLTVASYNVLNLETNDADGDTDVANGRFEAIAQQIVNNLNAPDIIGLQEIQDNSGSVDDGTIAADVTLQALVDAIAAAGGPTYEFIDNTFIDNNASGGQPGGNIRNAFLYNPSRVSQVGQAQPVGDQSSGSAFNGARLPLVATFSFNGEEVTVVNNHFSSKGGSAPILGVEQDFAARQEDPTVNGSLDERRIQAQAVNNFVDGILASDPAANVVVLGDFNEFEFVSPLQILAGTTVSTSDGQSISASGETAVLTNLINTLPEEERYSFIFQGNSQQLDHILVSDALAADSEVDIVYINTEFAETNQRASDHEPVITRLSFGGNTVENFQLQLLHIADQEAGVSALDDALNLSAVLSALADDYANTLKLSSGDAIIPGLFFSASEEAFGGAGRADILIQNELGFQAIALGNHEFDLGTGLLADLIGGTIDDPATPDVDESFVGTAFPYLSSNLDFSTDENLAGLVVSDDQAPQANSLAATTVIDVNGEKIGVVGATTPTIDFISSPGNITVLPEDFDGNPTEAQLDALAAEIQTDVDELLAANPGLNKVIVLAHMQQISIEQALATRLKNVDIIVAGGSNTRLVDETDRLRNGDTAQGTYPIFTTDADGKPVAIVNTDGNYKYVGRLVVEFNENGEIIPESYDPTVSGAFATDDQGVAEALASGGEIDPEIQAIVDELREIILASESNVFGQSTVYLNGMRASVRTEETNLGNLTAEANLAIAQETDPSVVISIKNGGGIRDDIGRVVVPAGGTGEPQELPNEQVVDADGNIVKPEGGISETDIANALRFNNGLTLLTVTAAELLAIIEHGVAETEEGATPGRFPQVAGIQFSFDATQAPGDRVQSLVILDENGNDAEVIVENSELVGDVTRTFRLVTLNFLAGGGDGFPFPDTERLDITQDDEAPRTGVATFAADGSEQDALAEYLAANFGADNPFNEADTDPAEDTRIQNLAFREDTVIDSPSSSENIFLVLEPGDDQPLFGTDADEFIAGRDGDNSLFGGGGNDIILGDLADLGAATGNDTLFGGSGDDLIIGGVGNDILGGESGNDTLIGDAGDDTLIGGDGIDILIGGGGSDVFILTAGEGESIIVDFESGDLIGLAGGISASELYKVQDGSNTVIGTFGGDLLAVALNTTASQFTDDTFLTV</sequence>
<protein>
    <submittedName>
        <fullName evidence="2">Putative extracellular nuclease</fullName>
    </submittedName>
</protein>
<dbReference type="SUPFAM" id="SSF56219">
    <property type="entry name" value="DNase I-like"/>
    <property type="match status" value="1"/>
</dbReference>
<dbReference type="SUPFAM" id="SSF56300">
    <property type="entry name" value="Metallo-dependent phosphatases"/>
    <property type="match status" value="1"/>
</dbReference>
<dbReference type="InterPro" id="IPR006179">
    <property type="entry name" value="5_nucleotidase/apyrase"/>
</dbReference>
<accession>A0A0P7ZAT7</accession>
<dbReference type="Proteomes" id="UP000050465">
    <property type="component" value="Unassembled WGS sequence"/>
</dbReference>
<dbReference type="PANTHER" id="PTHR42834">
    <property type="entry name" value="ENDONUCLEASE/EXONUCLEASE/PHOSPHATASE FAMILY PROTEIN (AFU_ORTHOLOGUE AFUA_3G09210)"/>
    <property type="match status" value="1"/>
</dbReference>
<evidence type="ECO:0000313" key="3">
    <source>
        <dbReference type="Proteomes" id="UP000050465"/>
    </source>
</evidence>
<dbReference type="GO" id="GO:0000166">
    <property type="term" value="F:nucleotide binding"/>
    <property type="evidence" value="ECO:0007669"/>
    <property type="project" value="InterPro"/>
</dbReference>
<dbReference type="STRING" id="1666911.HLUCCA11_22980"/>
<dbReference type="Pfam" id="PF03372">
    <property type="entry name" value="Exo_endo_phos"/>
    <property type="match status" value="1"/>
</dbReference>